<keyword evidence="1" id="KW-0812">Transmembrane</keyword>
<feature type="transmembrane region" description="Helical" evidence="1">
    <location>
        <begin position="283"/>
        <end position="303"/>
    </location>
</feature>
<protein>
    <submittedName>
        <fullName evidence="2">DUF3068 domain-containing protein</fullName>
    </submittedName>
</protein>
<evidence type="ECO:0000256" key="1">
    <source>
        <dbReference type="SAM" id="Phobius"/>
    </source>
</evidence>
<dbReference type="AlphaFoldDB" id="A0A7T0KNC0"/>
<gene>
    <name evidence="2" type="ORF">G7Y29_01500</name>
</gene>
<keyword evidence="3" id="KW-1185">Reference proteome</keyword>
<accession>A0A7T0KNC0</accession>
<dbReference type="Proteomes" id="UP000594586">
    <property type="component" value="Chromosome"/>
</dbReference>
<dbReference type="KEGG" id="cqn:G7Y29_01500"/>
<dbReference type="Pfam" id="PF11271">
    <property type="entry name" value="PorA"/>
    <property type="match status" value="1"/>
</dbReference>
<keyword evidence="1" id="KW-0472">Membrane</keyword>
<dbReference type="EMBL" id="CP064955">
    <property type="protein sequence ID" value="QPK83514.1"/>
    <property type="molecule type" value="Genomic_DNA"/>
</dbReference>
<sequence>MLPKSRILAALLTGLGIALIVGGLLAPRFLIGDGRLPLDLEHTTWTMSDPAGSYEGQTQPVTRQLHMEIQNPSNSDTASVRVGETLRAGTSERDFDNLVSAGTWTFSMDRVSGEPTGPLKLSNVMILPETEVAETGPWLKLPAGAQQTTYEVFDSALRGTAPAAFTGEEEIAGRTVYRYKQAVAPTNLALRYADMRNTKTQVDEEGNQTRSFLFYSATRELLVDQVSGLVVGMNEDVDYYYAGADGKRVEDVLRYAGEMPREQTAAMVEQLAGVFSQGQSRTVSAAVMSAGAVLTLIGLIGALRPGRRQNRRNSAAAESPGAPR</sequence>
<organism evidence="2 3">
    <name type="scientific">Corynebacterium qintianiae</name>
    <dbReference type="NCBI Taxonomy" id="2709392"/>
    <lineage>
        <taxon>Bacteria</taxon>
        <taxon>Bacillati</taxon>
        <taxon>Actinomycetota</taxon>
        <taxon>Actinomycetes</taxon>
        <taxon>Mycobacteriales</taxon>
        <taxon>Corynebacteriaceae</taxon>
        <taxon>Corynebacterium</taxon>
    </lineage>
</organism>
<name>A0A7T0KNC0_9CORY</name>
<reference evidence="2 3" key="1">
    <citation type="submission" date="2020-11" db="EMBL/GenBank/DDBJ databases">
        <title>Corynebacterium sp. MC1420.</title>
        <authorList>
            <person name="Zhou J."/>
        </authorList>
    </citation>
    <scope>NUCLEOTIDE SEQUENCE [LARGE SCALE GENOMIC DNA]</scope>
    <source>
        <strain evidence="2 3">MC1420</strain>
    </source>
</reference>
<evidence type="ECO:0000313" key="3">
    <source>
        <dbReference type="Proteomes" id="UP000594586"/>
    </source>
</evidence>
<dbReference type="InterPro" id="IPR021424">
    <property type="entry name" value="PorA"/>
</dbReference>
<keyword evidence="1" id="KW-1133">Transmembrane helix</keyword>
<proteinExistence type="predicted"/>
<evidence type="ECO:0000313" key="2">
    <source>
        <dbReference type="EMBL" id="QPK83514.1"/>
    </source>
</evidence>
<dbReference type="RefSeq" id="WP_165003453.1">
    <property type="nucleotide sequence ID" value="NZ_CP064955.1"/>
</dbReference>